<proteinExistence type="predicted"/>
<evidence type="ECO:0000313" key="1">
    <source>
        <dbReference type="EMBL" id="QOX62616.1"/>
    </source>
</evidence>
<dbReference type="EMBL" id="CP042469">
    <property type="protein sequence ID" value="QOX62616.1"/>
    <property type="molecule type" value="Genomic_DNA"/>
</dbReference>
<dbReference type="Proteomes" id="UP000594014">
    <property type="component" value="Chromosome"/>
</dbReference>
<organism evidence="1 2">
    <name type="scientific">Anoxybacterium hadale</name>
    <dbReference type="NCBI Taxonomy" id="3408580"/>
    <lineage>
        <taxon>Bacteria</taxon>
        <taxon>Bacillati</taxon>
        <taxon>Bacillota</taxon>
        <taxon>Clostridia</taxon>
        <taxon>Peptostreptococcales</taxon>
        <taxon>Anaerovoracaceae</taxon>
        <taxon>Anoxybacterium</taxon>
    </lineage>
</organism>
<keyword evidence="2" id="KW-1185">Reference proteome</keyword>
<accession>A0ACD1A8C3</accession>
<sequence length="475" mass="53202">MIKKIQFISLMLCILMITSSCGISTQDKLLDPEKPITITVWNYYNGTVKVKFDELVSRFNETIGAEQGIVVEAQSYGDVNELADAVFESANEEIGAMQMPDIFASYPDNAFRVDQISELADLNEYFTKEELGEIREEFLSEGYFGEEGALKILPIAKSTEVLYLNKTYWDAFAGKTGADISNLSTWEGLAQTAKKYYEATGKPFFSLDANANFMLISAMQLGEEMYTYNEFDATLNLSEDTAYRIWKNYYVPFLNGYYAKSGRFSSDDARTGAIAAYTGSTAGASYFPGQVERDGDSTPIEVMALPYPHYEEGEAYVVQQGAGMCIARSDAAHEYAAAVFLKWFINVPQNIEFAAATGYLPVKTEALDAGAILNEMKEEDRANVTVTKTIKAAIDMLNSYTLYGNKPFRSSYEIRSILESSLFELVKHDLETLENRVNEGENRQAVIDELCGKEHFDSWYQEFTGSIQSALSRNR</sequence>
<name>A0ACD1A8C3_9FIRM</name>
<evidence type="ECO:0000313" key="2">
    <source>
        <dbReference type="Proteomes" id="UP000594014"/>
    </source>
</evidence>
<reference evidence="1" key="1">
    <citation type="submission" date="2019-08" db="EMBL/GenBank/DDBJ databases">
        <title>Genome sequence of Clostridiales bacterium MT110.</title>
        <authorList>
            <person name="Cao J."/>
        </authorList>
    </citation>
    <scope>NUCLEOTIDE SEQUENCE</scope>
    <source>
        <strain evidence="1">MT110</strain>
    </source>
</reference>
<gene>
    <name evidence="1" type="ORF">FRZ06_04275</name>
</gene>
<protein>
    <submittedName>
        <fullName evidence="1">Extracellular solute-binding protein</fullName>
    </submittedName>
</protein>